<reference evidence="2 3" key="1">
    <citation type="journal article" date="2018" name="Nat. Genet.">
        <title>The Rosa genome provides new insights in the design of modern roses.</title>
        <authorList>
            <person name="Bendahmane M."/>
        </authorList>
    </citation>
    <scope>NUCLEOTIDE SEQUENCE [LARGE SCALE GENOMIC DNA]</scope>
    <source>
        <strain evidence="3">cv. Old Blush</strain>
    </source>
</reference>
<gene>
    <name evidence="2" type="ORF">RchiOBHm_Chr2g0085031</name>
</gene>
<comment type="caution">
    <text evidence="2">The sequence shown here is derived from an EMBL/GenBank/DDBJ whole genome shotgun (WGS) entry which is preliminary data.</text>
</comment>
<evidence type="ECO:0000313" key="3">
    <source>
        <dbReference type="Proteomes" id="UP000238479"/>
    </source>
</evidence>
<name>A0A2P6RHZ9_ROSCH</name>
<evidence type="ECO:0000313" key="2">
    <source>
        <dbReference type="EMBL" id="PRQ46059.1"/>
    </source>
</evidence>
<proteinExistence type="predicted"/>
<protein>
    <submittedName>
        <fullName evidence="2">Uncharacterized protein</fullName>
    </submittedName>
</protein>
<keyword evidence="3" id="KW-1185">Reference proteome</keyword>
<organism evidence="2 3">
    <name type="scientific">Rosa chinensis</name>
    <name type="common">China rose</name>
    <dbReference type="NCBI Taxonomy" id="74649"/>
    <lineage>
        <taxon>Eukaryota</taxon>
        <taxon>Viridiplantae</taxon>
        <taxon>Streptophyta</taxon>
        <taxon>Embryophyta</taxon>
        <taxon>Tracheophyta</taxon>
        <taxon>Spermatophyta</taxon>
        <taxon>Magnoliopsida</taxon>
        <taxon>eudicotyledons</taxon>
        <taxon>Gunneridae</taxon>
        <taxon>Pentapetalae</taxon>
        <taxon>rosids</taxon>
        <taxon>fabids</taxon>
        <taxon>Rosales</taxon>
        <taxon>Rosaceae</taxon>
        <taxon>Rosoideae</taxon>
        <taxon>Rosoideae incertae sedis</taxon>
        <taxon>Rosa</taxon>
    </lineage>
</organism>
<evidence type="ECO:0000256" key="1">
    <source>
        <dbReference type="SAM" id="MobiDB-lite"/>
    </source>
</evidence>
<dbReference type="EMBL" id="PDCK01000040">
    <property type="protein sequence ID" value="PRQ46059.1"/>
    <property type="molecule type" value="Genomic_DNA"/>
</dbReference>
<feature type="region of interest" description="Disordered" evidence="1">
    <location>
        <begin position="1"/>
        <end position="42"/>
    </location>
</feature>
<accession>A0A2P6RHZ9</accession>
<dbReference type="Proteomes" id="UP000238479">
    <property type="component" value="Chromosome 2"/>
</dbReference>
<feature type="compositionally biased region" description="Polar residues" evidence="1">
    <location>
        <begin position="21"/>
        <end position="42"/>
    </location>
</feature>
<sequence>MIQNKCSQGSDDEKGDESGHATGSQNENPSVNPKSSGNSKNAKFSRHLIIRIQKTAFKDNSHVGAFVTEESLFSFSSIIKGREEFSASTY</sequence>
<dbReference type="AlphaFoldDB" id="A0A2P6RHZ9"/>
<dbReference type="Gramene" id="PRQ46059">
    <property type="protein sequence ID" value="PRQ46059"/>
    <property type="gene ID" value="RchiOBHm_Chr2g0085031"/>
</dbReference>